<evidence type="ECO:0000259" key="12">
    <source>
        <dbReference type="Pfam" id="PF08172"/>
    </source>
</evidence>
<evidence type="ECO:0000256" key="2">
    <source>
        <dbReference type="ARBA" id="ARBA00006415"/>
    </source>
</evidence>
<dbReference type="InterPro" id="IPR012955">
    <property type="entry name" value="CASP_C"/>
</dbReference>
<dbReference type="EMBL" id="IACT01004242">
    <property type="protein sequence ID" value="LAC23440.1"/>
    <property type="molecule type" value="mRNA"/>
</dbReference>
<evidence type="ECO:0000256" key="9">
    <source>
        <dbReference type="ARBA" id="ARBA00023136"/>
    </source>
</evidence>
<dbReference type="GO" id="GO:0000977">
    <property type="term" value="F:RNA polymerase II transcription regulatory region sequence-specific DNA binding"/>
    <property type="evidence" value="ECO:0007669"/>
    <property type="project" value="TreeGrafter"/>
</dbReference>
<feature type="coiled-coil region" evidence="10">
    <location>
        <begin position="247"/>
        <end position="274"/>
    </location>
</feature>
<keyword evidence="5 11" id="KW-0812">Transmembrane</keyword>
<evidence type="ECO:0000256" key="3">
    <source>
        <dbReference type="ARBA" id="ARBA00018691"/>
    </source>
</evidence>
<evidence type="ECO:0000313" key="14">
    <source>
        <dbReference type="EMBL" id="LAB69359.1"/>
    </source>
</evidence>
<dbReference type="GO" id="GO:0005634">
    <property type="term" value="C:nucleus"/>
    <property type="evidence" value="ECO:0007669"/>
    <property type="project" value="TreeGrafter"/>
</dbReference>
<evidence type="ECO:0000256" key="11">
    <source>
        <dbReference type="SAM" id="Phobius"/>
    </source>
</evidence>
<evidence type="ECO:0000313" key="15">
    <source>
        <dbReference type="EMBL" id="LAC23440.1"/>
    </source>
</evidence>
<dbReference type="GO" id="GO:0000981">
    <property type="term" value="F:DNA-binding transcription factor activity, RNA polymerase II-specific"/>
    <property type="evidence" value="ECO:0007669"/>
    <property type="project" value="TreeGrafter"/>
</dbReference>
<dbReference type="AlphaFoldDB" id="A0A2P2I5R5"/>
<dbReference type="Pfam" id="PF08172">
    <property type="entry name" value="CASP_C"/>
    <property type="match status" value="1"/>
</dbReference>
<dbReference type="GO" id="GO:0006891">
    <property type="term" value="P:intra-Golgi vesicle-mediated transport"/>
    <property type="evidence" value="ECO:0007669"/>
    <property type="project" value="InterPro"/>
</dbReference>
<evidence type="ECO:0000256" key="6">
    <source>
        <dbReference type="ARBA" id="ARBA00022989"/>
    </source>
</evidence>
<dbReference type="Pfam" id="PF25398">
    <property type="entry name" value="CUX1_N"/>
    <property type="match status" value="1"/>
</dbReference>
<keyword evidence="7" id="KW-0333">Golgi apparatus</keyword>
<keyword evidence="4" id="KW-0813">Transport</keyword>
<organism evidence="14">
    <name type="scientific">Hirondellea gigas</name>
    <dbReference type="NCBI Taxonomy" id="1518452"/>
    <lineage>
        <taxon>Eukaryota</taxon>
        <taxon>Metazoa</taxon>
        <taxon>Ecdysozoa</taxon>
        <taxon>Arthropoda</taxon>
        <taxon>Crustacea</taxon>
        <taxon>Multicrustacea</taxon>
        <taxon>Malacostraca</taxon>
        <taxon>Eumalacostraca</taxon>
        <taxon>Peracarida</taxon>
        <taxon>Amphipoda</taxon>
        <taxon>Amphilochidea</taxon>
        <taxon>Lysianassida</taxon>
        <taxon>Lysianassidira</taxon>
        <taxon>Lysianassoidea</taxon>
        <taxon>Lysianassidae</taxon>
        <taxon>Hirondellea</taxon>
    </lineage>
</organism>
<keyword evidence="9 11" id="KW-0472">Membrane</keyword>
<name>A0A2P2I5R5_9CRUS</name>
<evidence type="ECO:0000256" key="4">
    <source>
        <dbReference type="ARBA" id="ARBA00022448"/>
    </source>
</evidence>
<evidence type="ECO:0000256" key="8">
    <source>
        <dbReference type="ARBA" id="ARBA00023054"/>
    </source>
</evidence>
<feature type="domain" description="CASP C-terminal" evidence="12">
    <location>
        <begin position="428"/>
        <end position="680"/>
    </location>
</feature>
<evidence type="ECO:0000259" key="13">
    <source>
        <dbReference type="Pfam" id="PF25398"/>
    </source>
</evidence>
<evidence type="ECO:0000256" key="5">
    <source>
        <dbReference type="ARBA" id="ARBA00022692"/>
    </source>
</evidence>
<sequence length="710" mass="80386">MALKVQLVLGAWREFDLNKTQQQIDESATEITANQDESDASRKKLVDLSKDFKKNTPEDVRKQVAPLLKSFQTEVDNLTKRSKFAEISFLNVYKSIIEITDPVPSLEYCIGLEKKLGRYVDLEIENKNLRETMREYNEEFKEIRNQDVTIKNLKEKVKLYEDSLNDSVSNKFKELEMELQTQYADKERILQERQRSVMRRVEEAESRAVILQQTLEQTQSELFEYKSKSDEFTAAHSETTNILAIDLERSNQRVLQAEKEVATLQDQLNNAAEGTGSVAITVAQLDANAEMMARSSLEVELSVKDKEIVQLVGDVKNLQGSLQQFRMESEKKLLCVEEQLEKKTATADELKDLLEKQVDYQEIKRELAIIKSVEFGANADAISLNQDDVQRGKPLELLLMEKNKSLQNENTVIKQANLDLTKHISESNHEVSSLRTLTSEQKLLISQLESDLASMQSFSSVYRGEGEGCPSMPEMVAEAVKGTTAVAGDELVGIMVERELVDGRDSVSSLARSVSVASTPLNGSNGDVSSAQSAAESLLPIVSAQRERFKARNDELEADIAAKSQHVTILQNEVDTLRTDNVKLYEKIRFLQSYRGEHSNKASNAEARYVGQYEESLDPFASFSRKEKQRRYSALSPFEKMTLALGRFILSNKTARTVTFIYTTILHCLIFLVLYKLAHTESCKRDLSVDCAQRFADHMHHVHGELDFLG</sequence>
<feature type="coiled-coil region" evidence="10">
    <location>
        <begin position="546"/>
        <end position="573"/>
    </location>
</feature>
<keyword evidence="6 11" id="KW-1133">Transmembrane helix</keyword>
<feature type="transmembrane region" description="Helical" evidence="11">
    <location>
        <begin position="660"/>
        <end position="678"/>
    </location>
</feature>
<dbReference type="EMBL" id="IACF01003749">
    <property type="protein sequence ID" value="LAB69359.1"/>
    <property type="molecule type" value="mRNA"/>
</dbReference>
<protein>
    <recommendedName>
        <fullName evidence="3">Protein CASP</fullName>
    </recommendedName>
</protein>
<reference evidence="15" key="1">
    <citation type="submission" date="2017-11" db="EMBL/GenBank/DDBJ databases">
        <title>The sensing device of the deep-sea amphipod.</title>
        <authorList>
            <person name="Kobayashi H."/>
            <person name="Nagahama T."/>
            <person name="Arai W."/>
            <person name="Sasagawa Y."/>
            <person name="Umeda M."/>
            <person name="Hayashi T."/>
            <person name="Nikaido I."/>
            <person name="Watanabe H."/>
            <person name="Oguri K."/>
            <person name="Kitazato H."/>
            <person name="Fujioka K."/>
            <person name="Kido Y."/>
            <person name="Takami H."/>
        </authorList>
    </citation>
    <scope>NUCLEOTIDE SEQUENCE</scope>
    <source>
        <tissue evidence="15">Whole body</tissue>
    </source>
</reference>
<comment type="subcellular location">
    <subcellularLocation>
        <location evidence="1">Golgi apparatus membrane</location>
        <topology evidence="1">Single-pass type IV membrane protein</topology>
    </subcellularLocation>
</comment>
<evidence type="ECO:0000256" key="10">
    <source>
        <dbReference type="SAM" id="Coils"/>
    </source>
</evidence>
<keyword evidence="8 10" id="KW-0175">Coiled coil</keyword>
<evidence type="ECO:0000256" key="1">
    <source>
        <dbReference type="ARBA" id="ARBA00004409"/>
    </source>
</evidence>
<dbReference type="PANTHER" id="PTHR14043:SF2">
    <property type="entry name" value="HOMEOBOX PROTEIN CUT"/>
    <property type="match status" value="1"/>
</dbReference>
<feature type="coiled-coil region" evidence="10">
    <location>
        <begin position="112"/>
        <end position="221"/>
    </location>
</feature>
<reference evidence="14" key="2">
    <citation type="journal article" date="2018" name="Biosci. Biotechnol. Biochem.">
        <title>Polysaccharide hydrolase of the hadal zone amphipods Hirondellea gigas.</title>
        <authorList>
            <person name="Kobayashi H."/>
            <person name="Nagahama T."/>
            <person name="Arai W."/>
            <person name="Sasagawa Y."/>
            <person name="Umeda M."/>
            <person name="Hayashi T."/>
            <person name="Nikaido I."/>
            <person name="Watanabe H."/>
            <person name="Oguri K."/>
            <person name="Kitazato H."/>
            <person name="Fujioka K."/>
            <person name="Kido Y."/>
            <person name="Takami H."/>
        </authorList>
    </citation>
    <scope>NUCLEOTIDE SEQUENCE</scope>
    <source>
        <tissue evidence="14">Whole body</tissue>
    </source>
</reference>
<proteinExistence type="evidence at transcript level"/>
<dbReference type="GO" id="GO:0000139">
    <property type="term" value="C:Golgi membrane"/>
    <property type="evidence" value="ECO:0007669"/>
    <property type="project" value="UniProtKB-SubCell"/>
</dbReference>
<dbReference type="PANTHER" id="PTHR14043">
    <property type="entry name" value="CCAAT DISPLACEMENT PROTEIN-RELATED"/>
    <property type="match status" value="1"/>
</dbReference>
<comment type="similarity">
    <text evidence="2">Belongs to the CASP family.</text>
</comment>
<accession>A0A2P2I5R5</accession>
<evidence type="ECO:0000256" key="7">
    <source>
        <dbReference type="ARBA" id="ARBA00023034"/>
    </source>
</evidence>
<dbReference type="InterPro" id="IPR057476">
    <property type="entry name" value="Cux_N"/>
</dbReference>
<feature type="domain" description="Cux N-terminal" evidence="13">
    <location>
        <begin position="4"/>
        <end position="110"/>
    </location>
</feature>